<dbReference type="Proteomes" id="UP000284277">
    <property type="component" value="Unassembled WGS sequence"/>
</dbReference>
<dbReference type="CDD" id="cd04301">
    <property type="entry name" value="NAT_SF"/>
    <property type="match status" value="1"/>
</dbReference>
<dbReference type="InterPro" id="IPR016181">
    <property type="entry name" value="Acyl_CoA_acyltransferase"/>
</dbReference>
<dbReference type="PROSITE" id="PS51186">
    <property type="entry name" value="GNAT"/>
    <property type="match status" value="1"/>
</dbReference>
<dbReference type="InterPro" id="IPR000182">
    <property type="entry name" value="GNAT_dom"/>
</dbReference>
<evidence type="ECO:0000259" key="1">
    <source>
        <dbReference type="PROSITE" id="PS51186"/>
    </source>
</evidence>
<evidence type="ECO:0000313" key="3">
    <source>
        <dbReference type="Proteomes" id="UP000284277"/>
    </source>
</evidence>
<dbReference type="Pfam" id="PF13527">
    <property type="entry name" value="Acetyltransf_9"/>
    <property type="match status" value="1"/>
</dbReference>
<dbReference type="OrthoDB" id="9804948at2"/>
<comment type="caution">
    <text evidence="2">The sequence shown here is derived from an EMBL/GenBank/DDBJ whole genome shotgun (WGS) entry which is preliminary data.</text>
</comment>
<dbReference type="SUPFAM" id="SSF55729">
    <property type="entry name" value="Acyl-CoA N-acyltransferases (Nat)"/>
    <property type="match status" value="1"/>
</dbReference>
<accession>A0A419T5E6</accession>
<dbReference type="Gene3D" id="3.40.630.30">
    <property type="match status" value="1"/>
</dbReference>
<name>A0A419T5E6_9FIRM</name>
<dbReference type="AlphaFoldDB" id="A0A419T5E6"/>
<feature type="domain" description="N-acetyltransferase" evidence="1">
    <location>
        <begin position="8"/>
        <end position="156"/>
    </location>
</feature>
<gene>
    <name evidence="2" type="ORF">BET01_17250</name>
</gene>
<dbReference type="GO" id="GO:0016747">
    <property type="term" value="F:acyltransferase activity, transferring groups other than amino-acyl groups"/>
    <property type="evidence" value="ECO:0007669"/>
    <property type="project" value="InterPro"/>
</dbReference>
<sequence length="289" mass="33634">MENDYRFIKAYQADNTYRKSFNELAQSVFELSFEDWYQNGYWTGKYIPYSFLHNDKVVANVSVSPMKFMHNGKKRNYVQLGTVMTDEAYRNQGLIRRLMEEVDSDFGKSADGFFLFANETVLDFYPKFGYKKMEEHSFYKYPNNLSEMTAMKIPMKSKEDYKILEAAVINSCAQSSLWMLENMELVMFYATQFMSENVYEVKNAYVIAELDEGDLFIDQIFAPDKVNLDEIIASFGKEVKKVTLGFTPLDKDGFLWEESMDEDTVLYGKGSSLIELEGLKQRIPTLSHT</sequence>
<organism evidence="2 3">
    <name type="scientific">Lacrimispora algidixylanolytica</name>
    <dbReference type="NCBI Taxonomy" id="94868"/>
    <lineage>
        <taxon>Bacteria</taxon>
        <taxon>Bacillati</taxon>
        <taxon>Bacillota</taxon>
        <taxon>Clostridia</taxon>
        <taxon>Lachnospirales</taxon>
        <taxon>Lachnospiraceae</taxon>
        <taxon>Lacrimispora</taxon>
    </lineage>
</organism>
<dbReference type="RefSeq" id="WP_120196361.1">
    <property type="nucleotide sequence ID" value="NZ_MCIA01000010.1"/>
</dbReference>
<keyword evidence="3" id="KW-1185">Reference proteome</keyword>
<reference evidence="2 3" key="1">
    <citation type="submission" date="2016-08" db="EMBL/GenBank/DDBJ databases">
        <title>A new outlook on sporulation: Clostridium algidixylanolyticum.</title>
        <authorList>
            <person name="Poppleton D.I."/>
            <person name="Gribaldo S."/>
        </authorList>
    </citation>
    <scope>NUCLEOTIDE SEQUENCE [LARGE SCALE GENOMIC DNA]</scope>
    <source>
        <strain evidence="2 3">SPL73</strain>
    </source>
</reference>
<proteinExistence type="predicted"/>
<dbReference type="EMBL" id="MCIA01000010">
    <property type="protein sequence ID" value="RKD32653.1"/>
    <property type="molecule type" value="Genomic_DNA"/>
</dbReference>
<evidence type="ECO:0000313" key="2">
    <source>
        <dbReference type="EMBL" id="RKD32653.1"/>
    </source>
</evidence>
<protein>
    <recommendedName>
        <fullName evidence="1">N-acetyltransferase domain-containing protein</fullName>
    </recommendedName>
</protein>